<organism evidence="1 2">
    <name type="scientific">Butyricicoccus intestinisimiae</name>
    <dbReference type="NCBI Taxonomy" id="2841509"/>
    <lineage>
        <taxon>Bacteria</taxon>
        <taxon>Bacillati</taxon>
        <taxon>Bacillota</taxon>
        <taxon>Clostridia</taxon>
        <taxon>Eubacteriales</taxon>
        <taxon>Butyricicoccaceae</taxon>
        <taxon>Butyricicoccus</taxon>
    </lineage>
</organism>
<sequence length="124" mass="12980">MSSGIASATVSGAVTALSGAETVASAIVNGVAGAAVEAHNQYSTYTEKKRRGQKQNTRLEIAASIGKATVVSALPSVVGSRSKSSVKTMGKAAKKIMKQTKTCGRILSKSAKKRIFKVRRKLQR</sequence>
<dbReference type="RefSeq" id="WP_216468837.1">
    <property type="nucleotide sequence ID" value="NZ_JAHLQI010000001.1"/>
</dbReference>
<comment type="caution">
    <text evidence="1">The sequence shown here is derived from an EMBL/GenBank/DDBJ whole genome shotgun (WGS) entry which is preliminary data.</text>
</comment>
<keyword evidence="2" id="KW-1185">Reference proteome</keyword>
<dbReference type="EMBL" id="JAHLQI010000001">
    <property type="protein sequence ID" value="MBU5489228.1"/>
    <property type="molecule type" value="Genomic_DNA"/>
</dbReference>
<reference evidence="1 2" key="1">
    <citation type="submission" date="2021-06" db="EMBL/GenBank/DDBJ databases">
        <authorList>
            <person name="Sun Q."/>
            <person name="Li D."/>
        </authorList>
    </citation>
    <scope>NUCLEOTIDE SEQUENCE [LARGE SCALE GENOMIC DNA]</scope>
    <source>
        <strain evidence="1 2">MSJd-7</strain>
    </source>
</reference>
<accession>A0ABS6ENE7</accession>
<proteinExistence type="predicted"/>
<evidence type="ECO:0000313" key="1">
    <source>
        <dbReference type="EMBL" id="MBU5489228.1"/>
    </source>
</evidence>
<protein>
    <submittedName>
        <fullName evidence="1">Uncharacterized protein</fullName>
    </submittedName>
</protein>
<dbReference type="Proteomes" id="UP000783588">
    <property type="component" value="Unassembled WGS sequence"/>
</dbReference>
<gene>
    <name evidence="1" type="ORF">KQI75_01065</name>
</gene>
<name>A0ABS6ENE7_9FIRM</name>
<evidence type="ECO:0000313" key="2">
    <source>
        <dbReference type="Proteomes" id="UP000783588"/>
    </source>
</evidence>